<protein>
    <recommendedName>
        <fullName evidence="5">DUF3592 domain-containing protein</fullName>
    </recommendedName>
</protein>
<evidence type="ECO:0000313" key="4">
    <source>
        <dbReference type="Proteomes" id="UP000322315"/>
    </source>
</evidence>
<evidence type="ECO:0000313" key="1">
    <source>
        <dbReference type="EMBL" id="KAA5827793.1"/>
    </source>
</evidence>
<reference evidence="1" key="3">
    <citation type="submission" date="2019-09" db="EMBL/GenBank/DDBJ databases">
        <authorList>
            <person name="Zhang D.-C."/>
        </authorList>
    </citation>
    <scope>NUCLEOTIDE SEQUENCE</scope>
    <source>
        <strain evidence="1">RU-4-M-4</strain>
    </source>
</reference>
<dbReference type="Proteomes" id="UP000322315">
    <property type="component" value="Unassembled WGS sequence"/>
</dbReference>
<reference evidence="2 3" key="2">
    <citation type="submission" date="2019-07" db="EMBL/GenBank/DDBJ databases">
        <title>Algibacter marinivivus sp. nov., isolated from the surface of a marine red alga.</title>
        <authorList>
            <person name="Zhong X."/>
            <person name="Xu W."/>
            <person name="Zhang Y."/>
            <person name="Zhang Q."/>
            <person name="Du Z."/>
        </authorList>
    </citation>
    <scope>NUCLEOTIDE SEQUENCE [LARGE SCALE GENOMIC DNA]</scope>
    <source>
        <strain evidence="2 3">RU-4-M-4</strain>
    </source>
</reference>
<dbReference type="EMBL" id="VWRS01000001">
    <property type="protein sequence ID" value="KAA5827793.1"/>
    <property type="molecule type" value="Genomic_DNA"/>
</dbReference>
<dbReference type="OrthoDB" id="893989at2"/>
<keyword evidence="3" id="KW-1185">Reference proteome</keyword>
<proteinExistence type="predicted"/>
<evidence type="ECO:0008006" key="5">
    <source>
        <dbReference type="Google" id="ProtNLM"/>
    </source>
</evidence>
<evidence type="ECO:0000313" key="2">
    <source>
        <dbReference type="EMBL" id="TSJ82038.1"/>
    </source>
</evidence>
<accession>A0A5M7BFQ7</accession>
<sequence length="97" mass="11333">MSVFLGIPFGLFLSFQSECELEEYGKMTYGIIDEAWLFIRKSRTDVWSVRAKYKVGNKTFYTSTKENSEKTFFEGDTITIIYSEKTPQMSEIVELKK</sequence>
<gene>
    <name evidence="1" type="ORF">F2B50_02855</name>
    <name evidence="2" type="ORF">FPF71_02855</name>
</gene>
<dbReference type="Proteomes" id="UP000315145">
    <property type="component" value="Unassembled WGS sequence"/>
</dbReference>
<dbReference type="EMBL" id="VMBF01000001">
    <property type="protein sequence ID" value="TSJ82038.1"/>
    <property type="molecule type" value="Genomic_DNA"/>
</dbReference>
<name>A0A5M7BFQ7_9FLAO</name>
<comment type="caution">
    <text evidence="1">The sequence shown here is derived from an EMBL/GenBank/DDBJ whole genome shotgun (WGS) entry which is preliminary data.</text>
</comment>
<evidence type="ECO:0000313" key="3">
    <source>
        <dbReference type="Proteomes" id="UP000315145"/>
    </source>
</evidence>
<organism evidence="1 4">
    <name type="scientific">Algibacter amylolyticus</name>
    <dbReference type="NCBI Taxonomy" id="1608400"/>
    <lineage>
        <taxon>Bacteria</taxon>
        <taxon>Pseudomonadati</taxon>
        <taxon>Bacteroidota</taxon>
        <taxon>Flavobacteriia</taxon>
        <taxon>Flavobacteriales</taxon>
        <taxon>Flavobacteriaceae</taxon>
        <taxon>Algibacter</taxon>
    </lineage>
</organism>
<dbReference type="AlphaFoldDB" id="A0A5M7BFQ7"/>
<dbReference type="RefSeq" id="WP_144115136.1">
    <property type="nucleotide sequence ID" value="NZ_JACHGE010000001.1"/>
</dbReference>
<reference evidence="1 4" key="1">
    <citation type="journal article" date="2015" name="Int. J. Syst. Evol. Microbiol.">
        <title>Algibacter amylolyticus sp. nov., isolated from intertidal sediment.</title>
        <authorList>
            <person name="Zhang D.C."/>
            <person name="Wu J."/>
            <person name="Neuner K."/>
            <person name="Yao J."/>
            <person name="Margesin R."/>
        </authorList>
    </citation>
    <scope>NUCLEOTIDE SEQUENCE [LARGE SCALE GENOMIC DNA]</scope>
    <source>
        <strain evidence="1 4">RU-4-M-4</strain>
    </source>
</reference>